<evidence type="ECO:0000313" key="2">
    <source>
        <dbReference type="EMBL" id="MCF2563848.1"/>
    </source>
</evidence>
<feature type="transmembrane region" description="Helical" evidence="1">
    <location>
        <begin position="40"/>
        <end position="69"/>
    </location>
</feature>
<proteinExistence type="predicted"/>
<comment type="caution">
    <text evidence="2">The sequence shown here is derived from an EMBL/GenBank/DDBJ whole genome shotgun (WGS) entry which is preliminary data.</text>
</comment>
<dbReference type="EMBL" id="JADYTN010000013">
    <property type="protein sequence ID" value="MCF2563848.1"/>
    <property type="molecule type" value="Genomic_DNA"/>
</dbReference>
<sequence length="119" mass="13224">MLSSDKNVETIGQLVQAVIRYLNLQKESIKFDVVGKLVQLLTVAALAAVGFLLVIAILLYFSFAVAFWLSASLGMTMAFMLISLAHLLLLVVVFIFRKAWIERPLVKLLANILMSDDPQ</sequence>
<organism evidence="2 3">
    <name type="scientific">Xylanibacter brevis</name>
    <dbReference type="NCBI Taxonomy" id="83231"/>
    <lineage>
        <taxon>Bacteria</taxon>
        <taxon>Pseudomonadati</taxon>
        <taxon>Bacteroidota</taxon>
        <taxon>Bacteroidia</taxon>
        <taxon>Bacteroidales</taxon>
        <taxon>Prevotellaceae</taxon>
        <taxon>Xylanibacter</taxon>
    </lineage>
</organism>
<keyword evidence="1" id="KW-0472">Membrane</keyword>
<evidence type="ECO:0000313" key="3">
    <source>
        <dbReference type="Proteomes" id="UP001200470"/>
    </source>
</evidence>
<dbReference type="RefSeq" id="WP_301638081.1">
    <property type="nucleotide sequence ID" value="NZ_JADYTN010000013.1"/>
</dbReference>
<reference evidence="2 3" key="1">
    <citation type="submission" date="2020-12" db="EMBL/GenBank/DDBJ databases">
        <title>Whole genome sequences of gut porcine anaerobes.</title>
        <authorList>
            <person name="Kubasova T."/>
            <person name="Jahodarova E."/>
            <person name="Rychlik I."/>
        </authorList>
    </citation>
    <scope>NUCLEOTIDE SEQUENCE [LARGE SCALE GENOMIC DNA]</scope>
    <source>
        <strain evidence="2 3">An925</strain>
    </source>
</reference>
<keyword evidence="1" id="KW-0812">Transmembrane</keyword>
<feature type="transmembrane region" description="Helical" evidence="1">
    <location>
        <begin position="75"/>
        <end position="96"/>
    </location>
</feature>
<protein>
    <submittedName>
        <fullName evidence="2">Phage holin family protein</fullName>
    </submittedName>
</protein>
<evidence type="ECO:0000256" key="1">
    <source>
        <dbReference type="SAM" id="Phobius"/>
    </source>
</evidence>
<keyword evidence="3" id="KW-1185">Reference proteome</keyword>
<dbReference type="Proteomes" id="UP001200470">
    <property type="component" value="Unassembled WGS sequence"/>
</dbReference>
<gene>
    <name evidence="2" type="ORF">I6E12_06960</name>
</gene>
<name>A0ABS9CFS2_9BACT</name>
<keyword evidence="1" id="KW-1133">Transmembrane helix</keyword>
<accession>A0ABS9CFS2</accession>